<dbReference type="Proteomes" id="UP001589575">
    <property type="component" value="Unassembled WGS sequence"/>
</dbReference>
<name>A0ABV5FTT2_9MICC</name>
<sequence length="59" mass="6069">MQDHPVHESRHGRLSSELLGTTRAVVTSLAQIAALRGGAQGALTTAAEAGRSGPPPPER</sequence>
<proteinExistence type="predicted"/>
<evidence type="ECO:0000313" key="3">
    <source>
        <dbReference type="Proteomes" id="UP001589575"/>
    </source>
</evidence>
<evidence type="ECO:0000256" key="1">
    <source>
        <dbReference type="SAM" id="MobiDB-lite"/>
    </source>
</evidence>
<feature type="region of interest" description="Disordered" evidence="1">
    <location>
        <begin position="39"/>
        <end position="59"/>
    </location>
</feature>
<comment type="caution">
    <text evidence="2">The sequence shown here is derived from an EMBL/GenBank/DDBJ whole genome shotgun (WGS) entry which is preliminary data.</text>
</comment>
<accession>A0ABV5FTT2</accession>
<reference evidence="2 3" key="1">
    <citation type="submission" date="2024-09" db="EMBL/GenBank/DDBJ databases">
        <authorList>
            <person name="Sun Q."/>
            <person name="Mori K."/>
        </authorList>
    </citation>
    <scope>NUCLEOTIDE SEQUENCE [LARGE SCALE GENOMIC DNA]</scope>
    <source>
        <strain evidence="2 3">CCM 7609</strain>
    </source>
</reference>
<evidence type="ECO:0000313" key="2">
    <source>
        <dbReference type="EMBL" id="MFB9070098.1"/>
    </source>
</evidence>
<gene>
    <name evidence="2" type="ORF">ACFFX0_02370</name>
</gene>
<organism evidence="2 3">
    <name type="scientific">Citricoccus parietis</name>
    <dbReference type="NCBI Taxonomy" id="592307"/>
    <lineage>
        <taxon>Bacteria</taxon>
        <taxon>Bacillati</taxon>
        <taxon>Actinomycetota</taxon>
        <taxon>Actinomycetes</taxon>
        <taxon>Micrococcales</taxon>
        <taxon>Micrococcaceae</taxon>
        <taxon>Citricoccus</taxon>
    </lineage>
</organism>
<dbReference type="EMBL" id="JBHMFI010000001">
    <property type="protein sequence ID" value="MFB9070098.1"/>
    <property type="molecule type" value="Genomic_DNA"/>
</dbReference>
<keyword evidence="3" id="KW-1185">Reference proteome</keyword>
<protein>
    <submittedName>
        <fullName evidence="2">Uncharacterized protein</fullName>
    </submittedName>
</protein>